<comment type="catalytic activity">
    <reaction evidence="13 15">
        <text>5-amino-6-(5-phospho-D-ribitylamino)uracil + NADP(+) = 5-amino-6-(5-phospho-D-ribosylamino)uracil + NADPH + H(+)</text>
        <dbReference type="Rhea" id="RHEA:17845"/>
        <dbReference type="ChEBI" id="CHEBI:15378"/>
        <dbReference type="ChEBI" id="CHEBI:57783"/>
        <dbReference type="ChEBI" id="CHEBI:58349"/>
        <dbReference type="ChEBI" id="CHEBI:58421"/>
        <dbReference type="ChEBI" id="CHEBI:58453"/>
        <dbReference type="EC" id="1.1.1.193"/>
    </reaction>
</comment>
<feature type="binding site" evidence="17">
    <location>
        <position position="184"/>
    </location>
    <ligand>
        <name>substrate</name>
    </ligand>
</feature>
<dbReference type="RefSeq" id="WP_055152666.1">
    <property type="nucleotide sequence ID" value="NZ_BAAACT010000182.1"/>
</dbReference>
<dbReference type="GO" id="GO:0009231">
    <property type="term" value="P:riboflavin biosynthetic process"/>
    <property type="evidence" value="ECO:0007669"/>
    <property type="project" value="UniProtKB-UniPathway"/>
</dbReference>
<evidence type="ECO:0000256" key="4">
    <source>
        <dbReference type="ARBA" id="ARBA00005259"/>
    </source>
</evidence>
<dbReference type="OrthoDB" id="9800865at2"/>
<evidence type="ECO:0000256" key="14">
    <source>
        <dbReference type="ARBA" id="ARBA00049886"/>
    </source>
</evidence>
<evidence type="ECO:0000313" key="21">
    <source>
        <dbReference type="Proteomes" id="UP000095544"/>
    </source>
</evidence>
<proteinExistence type="inferred from homology"/>
<dbReference type="InterPro" id="IPR016193">
    <property type="entry name" value="Cytidine_deaminase-like"/>
</dbReference>
<keyword evidence="9 15" id="KW-0862">Zinc</keyword>
<dbReference type="GO" id="GO:0050661">
    <property type="term" value="F:NADP binding"/>
    <property type="evidence" value="ECO:0007669"/>
    <property type="project" value="InterPro"/>
</dbReference>
<evidence type="ECO:0000256" key="18">
    <source>
        <dbReference type="PIRSR" id="PIRSR006769-3"/>
    </source>
</evidence>
<feature type="binding site" evidence="17">
    <location>
        <begin position="294"/>
        <end position="300"/>
    </location>
    <ligand>
        <name>NADP(+)</name>
        <dbReference type="ChEBI" id="CHEBI:58349"/>
    </ligand>
</feature>
<evidence type="ECO:0000256" key="16">
    <source>
        <dbReference type="PIRSR" id="PIRSR006769-1"/>
    </source>
</evidence>
<dbReference type="NCBIfam" id="TIGR00326">
    <property type="entry name" value="eubact_ribD"/>
    <property type="match status" value="1"/>
</dbReference>
<dbReference type="EC" id="3.5.4.26" evidence="15"/>
<evidence type="ECO:0000256" key="5">
    <source>
        <dbReference type="ARBA" id="ARBA00007417"/>
    </source>
</evidence>
<evidence type="ECO:0000256" key="7">
    <source>
        <dbReference type="ARBA" id="ARBA00022723"/>
    </source>
</evidence>
<dbReference type="PANTHER" id="PTHR38011">
    <property type="entry name" value="DIHYDROFOLATE REDUCTASE FAMILY PROTEIN (AFU_ORTHOLOGUE AFUA_8G06820)"/>
    <property type="match status" value="1"/>
</dbReference>
<dbReference type="Gene3D" id="3.40.140.10">
    <property type="entry name" value="Cytidine Deaminase, domain 2"/>
    <property type="match status" value="1"/>
</dbReference>
<comment type="similarity">
    <text evidence="4 15">In the N-terminal section; belongs to the cytidine and deoxycytidylate deaminase family.</text>
</comment>
<dbReference type="FunFam" id="3.40.140.10:FF:000025">
    <property type="entry name" value="Riboflavin biosynthesis protein RibD"/>
    <property type="match status" value="1"/>
</dbReference>
<evidence type="ECO:0000256" key="9">
    <source>
        <dbReference type="ARBA" id="ARBA00022833"/>
    </source>
</evidence>
<dbReference type="InterPro" id="IPR002125">
    <property type="entry name" value="CMP_dCMP_dom"/>
</dbReference>
<dbReference type="InterPro" id="IPR016192">
    <property type="entry name" value="APOBEC/CMP_deaminase_Zn-bd"/>
</dbReference>
<evidence type="ECO:0000256" key="12">
    <source>
        <dbReference type="ARBA" id="ARBA00023268"/>
    </source>
</evidence>
<comment type="catalytic activity">
    <reaction evidence="14 15">
        <text>2,5-diamino-6-hydroxy-4-(5-phosphoribosylamino)-pyrimidine + H2O + H(+) = 5-amino-6-(5-phospho-D-ribosylamino)uracil + NH4(+)</text>
        <dbReference type="Rhea" id="RHEA:21868"/>
        <dbReference type="ChEBI" id="CHEBI:15377"/>
        <dbReference type="ChEBI" id="CHEBI:15378"/>
        <dbReference type="ChEBI" id="CHEBI:28938"/>
        <dbReference type="ChEBI" id="CHEBI:58453"/>
        <dbReference type="ChEBI" id="CHEBI:58614"/>
        <dbReference type="EC" id="3.5.4.26"/>
    </reaction>
</comment>
<comment type="similarity">
    <text evidence="5 15">In the C-terminal section; belongs to the HTP reductase family.</text>
</comment>
<accession>A0A174DU47</accession>
<keyword evidence="11 15" id="KW-0560">Oxidoreductase</keyword>
<keyword evidence="12" id="KW-0511">Multifunctional enzyme</keyword>
<name>A0A174DU47_9FIRM</name>
<comment type="pathway">
    <text evidence="2 15">Cofactor biosynthesis; riboflavin biosynthesis; 5-amino-6-(D-ribitylamino)uracil from GTP: step 2/4.</text>
</comment>
<gene>
    <name evidence="20" type="primary">ribD</name>
    <name evidence="20" type="ORF">ERS852491_01789</name>
</gene>
<protein>
    <recommendedName>
        <fullName evidence="15">Riboflavin biosynthesis protein RibD</fullName>
    </recommendedName>
    <domain>
        <recommendedName>
            <fullName evidence="15">Diaminohydroxyphosphoribosylaminopyrimidine deaminase</fullName>
            <shortName evidence="15">DRAP deaminase</shortName>
            <ecNumber evidence="15">3.5.4.26</ecNumber>
        </recommendedName>
        <alternativeName>
            <fullName evidence="15">Riboflavin-specific deaminase</fullName>
        </alternativeName>
    </domain>
    <domain>
        <recommendedName>
            <fullName evidence="15">5-amino-6-(5-phosphoribosylamino)uracil reductase</fullName>
            <ecNumber evidence="15">1.1.1.193</ecNumber>
        </recommendedName>
        <alternativeName>
            <fullName evidence="15">HTP reductase</fullName>
        </alternativeName>
    </domain>
</protein>
<dbReference type="SUPFAM" id="SSF53927">
    <property type="entry name" value="Cytidine deaminase-like"/>
    <property type="match status" value="1"/>
</dbReference>
<feature type="binding site" evidence="17">
    <location>
        <position position="154"/>
    </location>
    <ligand>
        <name>NADP(+)</name>
        <dbReference type="ChEBI" id="CHEBI:58349"/>
    </ligand>
</feature>
<feature type="binding site" evidence="18">
    <location>
        <position position="75"/>
    </location>
    <ligand>
        <name>Zn(2+)</name>
        <dbReference type="ChEBI" id="CHEBI:29105"/>
        <note>catalytic</note>
    </ligand>
</feature>
<dbReference type="InterPro" id="IPR024072">
    <property type="entry name" value="DHFR-like_dom_sf"/>
</dbReference>
<evidence type="ECO:0000256" key="6">
    <source>
        <dbReference type="ARBA" id="ARBA00022619"/>
    </source>
</evidence>
<evidence type="ECO:0000313" key="20">
    <source>
        <dbReference type="EMBL" id="CUO29091.1"/>
    </source>
</evidence>
<reference evidence="20 21" key="1">
    <citation type="submission" date="2015-09" db="EMBL/GenBank/DDBJ databases">
        <authorList>
            <consortium name="Pathogen Informatics"/>
        </authorList>
    </citation>
    <scope>NUCLEOTIDE SEQUENCE [LARGE SCALE GENOMIC DNA]</scope>
    <source>
        <strain evidence="20 21">2789STDY5834876</strain>
    </source>
</reference>
<dbReference type="Gene3D" id="3.40.430.10">
    <property type="entry name" value="Dihydrofolate Reductase, subunit A"/>
    <property type="match status" value="1"/>
</dbReference>
<comment type="pathway">
    <text evidence="3 15">Cofactor biosynthesis; riboflavin biosynthesis; 5-amino-6-(D-ribitylamino)uracil from GTP: step 3/4.</text>
</comment>
<evidence type="ECO:0000256" key="10">
    <source>
        <dbReference type="ARBA" id="ARBA00022857"/>
    </source>
</evidence>
<dbReference type="PROSITE" id="PS51747">
    <property type="entry name" value="CYT_DCMP_DEAMINASES_2"/>
    <property type="match status" value="1"/>
</dbReference>
<dbReference type="PROSITE" id="PS00903">
    <property type="entry name" value="CYT_DCMP_DEAMINASES_1"/>
    <property type="match status" value="1"/>
</dbReference>
<dbReference type="AlphaFoldDB" id="A0A174DU47"/>
<dbReference type="InterPro" id="IPR050765">
    <property type="entry name" value="Riboflavin_Biosynth_HTPR"/>
</dbReference>
<dbReference type="GeneID" id="93336076"/>
<evidence type="ECO:0000256" key="15">
    <source>
        <dbReference type="PIRNR" id="PIRNR006769"/>
    </source>
</evidence>
<evidence type="ECO:0000256" key="1">
    <source>
        <dbReference type="ARBA" id="ARBA00002151"/>
    </source>
</evidence>
<feature type="active site" description="Proton donor" evidence="16">
    <location>
        <position position="52"/>
    </location>
</feature>
<dbReference type="InterPro" id="IPR002734">
    <property type="entry name" value="RibDG_C"/>
</dbReference>
<sequence>MDNLKHMQSALALAKKGCGFVNPNPMVGAVIVKNGKVIGQGWHEYFGGPHAERNALRNCTDSPEGAVLYVTLEPCCHYGKTPPCTEAIIRSGIAKVVIGTLDPNPVMAGKSVEILQNNQIQVEVGVLEEDCRKLIKVFRKFITTKNPFVLMKYAMTMDGKIATYTKRSKWITGKEARQRVHQTRHAFSAIMVGVNTVIYDNPSLTCRLENGRSPARIICDTHLRTPLESNVVQTAGSVTTFLATSSKDEGKRRQYLEKNCALIDVKEIDGHIDLTDLMADLGSRNIDSVLLEGGSTLNWSALDQKIVDETEIYIAPKLFGGAASTPVGGNGVAFPNEAFQLKTSSVSQIGDDFLIESEVIYPCSLES</sequence>
<evidence type="ECO:0000256" key="17">
    <source>
        <dbReference type="PIRSR" id="PIRSR006769-2"/>
    </source>
</evidence>
<dbReference type="InterPro" id="IPR011549">
    <property type="entry name" value="RibD_C"/>
</dbReference>
<feature type="binding site" evidence="17">
    <location>
        <position position="200"/>
    </location>
    <ligand>
        <name>NADP(+)</name>
        <dbReference type="ChEBI" id="CHEBI:58349"/>
    </ligand>
</feature>
<dbReference type="GO" id="GO:0008703">
    <property type="term" value="F:5-amino-6-(5-phosphoribosylamino)uracil reductase activity"/>
    <property type="evidence" value="ECO:0007669"/>
    <property type="project" value="UniProtKB-EC"/>
</dbReference>
<feature type="binding site" evidence="17">
    <location>
        <position position="196"/>
    </location>
    <ligand>
        <name>NADP(+)</name>
        <dbReference type="ChEBI" id="CHEBI:58349"/>
    </ligand>
</feature>
<dbReference type="Proteomes" id="UP000095544">
    <property type="component" value="Unassembled WGS sequence"/>
</dbReference>
<dbReference type="EC" id="1.1.1.193" evidence="15"/>
<evidence type="ECO:0000256" key="3">
    <source>
        <dbReference type="ARBA" id="ARBA00004910"/>
    </source>
</evidence>
<dbReference type="CDD" id="cd01284">
    <property type="entry name" value="Riboflavin_deaminase-reductase"/>
    <property type="match status" value="1"/>
</dbReference>
<feature type="binding site" evidence="17">
    <location>
        <position position="168"/>
    </location>
    <ligand>
        <name>substrate</name>
    </ligand>
</feature>
<evidence type="ECO:0000256" key="8">
    <source>
        <dbReference type="ARBA" id="ARBA00022801"/>
    </source>
</evidence>
<feature type="binding site" evidence="17">
    <location>
        <position position="221"/>
    </location>
    <ligand>
        <name>NADP(+)</name>
        <dbReference type="ChEBI" id="CHEBI:58349"/>
    </ligand>
</feature>
<feature type="binding site" evidence="17">
    <location>
        <position position="207"/>
    </location>
    <ligand>
        <name>substrate</name>
    </ligand>
</feature>
<dbReference type="GO" id="GO:0008835">
    <property type="term" value="F:diaminohydroxyphosphoribosylaminopyrimidine deaminase activity"/>
    <property type="evidence" value="ECO:0007669"/>
    <property type="project" value="UniProtKB-EC"/>
</dbReference>
<feature type="binding site" evidence="18">
    <location>
        <position position="84"/>
    </location>
    <ligand>
        <name>Zn(2+)</name>
        <dbReference type="ChEBI" id="CHEBI:29105"/>
        <note>catalytic</note>
    </ligand>
</feature>
<keyword evidence="8 15" id="KW-0378">Hydrolase</keyword>
<comment type="function">
    <text evidence="1 15">Converts 2,5-diamino-6-(ribosylamino)-4(3h)-pyrimidinone 5'-phosphate into 5-amino-6-(ribosylamino)-2,4(1h,3h)-pyrimidinedione 5'-phosphate.</text>
</comment>
<feature type="binding site" evidence="17">
    <location>
        <position position="170"/>
    </location>
    <ligand>
        <name>NADP(+)</name>
        <dbReference type="ChEBI" id="CHEBI:58349"/>
    </ligand>
</feature>
<feature type="domain" description="CMP/dCMP-type deaminase" evidence="19">
    <location>
        <begin position="1"/>
        <end position="123"/>
    </location>
</feature>
<evidence type="ECO:0000256" key="2">
    <source>
        <dbReference type="ARBA" id="ARBA00004882"/>
    </source>
</evidence>
<dbReference type="EMBL" id="CYZU01000013">
    <property type="protein sequence ID" value="CUO29091.1"/>
    <property type="molecule type" value="Genomic_DNA"/>
</dbReference>
<keyword evidence="10 15" id="KW-0521">NADP</keyword>
<dbReference type="SUPFAM" id="SSF53597">
    <property type="entry name" value="Dihydrofolate reductase-like"/>
    <property type="match status" value="1"/>
</dbReference>
<organism evidence="20 21">
    <name type="scientific">Faecalicatena contorta</name>
    <dbReference type="NCBI Taxonomy" id="39482"/>
    <lineage>
        <taxon>Bacteria</taxon>
        <taxon>Bacillati</taxon>
        <taxon>Bacillota</taxon>
        <taxon>Clostridia</taxon>
        <taxon>Lachnospirales</taxon>
        <taxon>Lachnospiraceae</taxon>
        <taxon>Faecalicatena</taxon>
    </lineage>
</organism>
<dbReference type="PANTHER" id="PTHR38011:SF7">
    <property type="entry name" value="2,5-DIAMINO-6-RIBOSYLAMINO-4(3H)-PYRIMIDINONE 5'-PHOSPHATE REDUCTASE"/>
    <property type="match status" value="1"/>
</dbReference>
<dbReference type="Pfam" id="PF01872">
    <property type="entry name" value="RibD_C"/>
    <property type="match status" value="1"/>
</dbReference>
<comment type="cofactor">
    <cofactor evidence="15 18">
        <name>Zn(2+)</name>
        <dbReference type="ChEBI" id="CHEBI:29105"/>
    </cofactor>
    <text evidence="15 18">Binds 1 zinc ion.</text>
</comment>
<feature type="binding site" evidence="18">
    <location>
        <position position="50"/>
    </location>
    <ligand>
        <name>Zn(2+)</name>
        <dbReference type="ChEBI" id="CHEBI:29105"/>
        <note>catalytic</note>
    </ligand>
</feature>
<evidence type="ECO:0000259" key="19">
    <source>
        <dbReference type="PROSITE" id="PS51747"/>
    </source>
</evidence>
<evidence type="ECO:0000256" key="11">
    <source>
        <dbReference type="ARBA" id="ARBA00023002"/>
    </source>
</evidence>
<keyword evidence="7 15" id="KW-0479">Metal-binding</keyword>
<keyword evidence="6 15" id="KW-0686">Riboflavin biosynthesis</keyword>
<dbReference type="STRING" id="39482.ERS852491_01789"/>
<evidence type="ECO:0000256" key="13">
    <source>
        <dbReference type="ARBA" id="ARBA00049861"/>
    </source>
</evidence>
<dbReference type="PIRSF" id="PIRSF006769">
    <property type="entry name" value="RibD"/>
    <property type="match status" value="1"/>
</dbReference>
<dbReference type="NCBIfam" id="TIGR00227">
    <property type="entry name" value="ribD_Cterm"/>
    <property type="match status" value="1"/>
</dbReference>
<dbReference type="GO" id="GO:0008270">
    <property type="term" value="F:zinc ion binding"/>
    <property type="evidence" value="ECO:0007669"/>
    <property type="project" value="InterPro"/>
</dbReference>
<feature type="binding site" evidence="17">
    <location>
        <position position="292"/>
    </location>
    <ligand>
        <name>substrate</name>
    </ligand>
</feature>
<dbReference type="InterPro" id="IPR004794">
    <property type="entry name" value="Eubact_RibD"/>
</dbReference>
<dbReference type="UniPathway" id="UPA00275">
    <property type="reaction ID" value="UER00401"/>
</dbReference>
<feature type="binding site" evidence="17">
    <location>
        <position position="204"/>
    </location>
    <ligand>
        <name>substrate</name>
    </ligand>
</feature>
<dbReference type="Pfam" id="PF00383">
    <property type="entry name" value="dCMP_cyt_deam_1"/>
    <property type="match status" value="1"/>
</dbReference>